<dbReference type="PANTHER" id="PTHR23291:SF32">
    <property type="entry name" value="BAX INHIBITOR 1"/>
    <property type="match status" value="1"/>
</dbReference>
<dbReference type="GO" id="GO:0016020">
    <property type="term" value="C:membrane"/>
    <property type="evidence" value="ECO:0007669"/>
    <property type="project" value="UniProtKB-SubCell"/>
</dbReference>
<dbReference type="PANTHER" id="PTHR23291">
    <property type="entry name" value="BAX INHIBITOR-RELATED"/>
    <property type="match status" value="1"/>
</dbReference>
<keyword evidence="4 6" id="KW-1133">Transmembrane helix</keyword>
<feature type="transmembrane region" description="Helical" evidence="6">
    <location>
        <begin position="63"/>
        <end position="83"/>
    </location>
</feature>
<feature type="non-terminal residue" evidence="7">
    <location>
        <position position="175"/>
    </location>
</feature>
<dbReference type="InterPro" id="IPR006214">
    <property type="entry name" value="Bax_inhibitor_1-related"/>
</dbReference>
<feature type="transmembrane region" description="Helical" evidence="6">
    <location>
        <begin position="145"/>
        <end position="168"/>
    </location>
</feature>
<evidence type="ECO:0000313" key="8">
    <source>
        <dbReference type="Proteomes" id="UP001054857"/>
    </source>
</evidence>
<organism evidence="7 8">
    <name type="scientific">Astrephomene gubernaculifera</name>
    <dbReference type="NCBI Taxonomy" id="47775"/>
    <lineage>
        <taxon>Eukaryota</taxon>
        <taxon>Viridiplantae</taxon>
        <taxon>Chlorophyta</taxon>
        <taxon>core chlorophytes</taxon>
        <taxon>Chlorophyceae</taxon>
        <taxon>CS clade</taxon>
        <taxon>Chlamydomonadales</taxon>
        <taxon>Astrephomenaceae</taxon>
        <taxon>Astrephomene</taxon>
    </lineage>
</organism>
<accession>A0AAD3DU15</accession>
<evidence type="ECO:0000256" key="6">
    <source>
        <dbReference type="RuleBase" id="RU004379"/>
    </source>
</evidence>
<evidence type="ECO:0008006" key="9">
    <source>
        <dbReference type="Google" id="ProtNLM"/>
    </source>
</evidence>
<feature type="transmembrane region" description="Helical" evidence="6">
    <location>
        <begin position="118"/>
        <end position="138"/>
    </location>
</feature>
<sequence>MDAVERLIGRRWDGVSFGTFLKFGHLDRPIQQHLQRVYATLAAALAIAALGCALDIQYRVAGFFSYLTGFACLVGLGLTPSLPSTLNRRYALLAGFSFTQGASLGRLVDLAIEVDSALLLTAFLGTAAVFLSFTLAALLSARRSLLFLGGWLSSAVLALAAVQLGSWLTGSAGGV</sequence>
<comment type="subcellular location">
    <subcellularLocation>
        <location evidence="1">Membrane</location>
        <topology evidence="1">Multi-pass membrane protein</topology>
    </subcellularLocation>
</comment>
<evidence type="ECO:0000313" key="7">
    <source>
        <dbReference type="EMBL" id="GFR48134.1"/>
    </source>
</evidence>
<evidence type="ECO:0000256" key="1">
    <source>
        <dbReference type="ARBA" id="ARBA00004141"/>
    </source>
</evidence>
<evidence type="ECO:0000256" key="3">
    <source>
        <dbReference type="ARBA" id="ARBA00022692"/>
    </source>
</evidence>
<dbReference type="Proteomes" id="UP001054857">
    <property type="component" value="Unassembled WGS sequence"/>
</dbReference>
<feature type="transmembrane region" description="Helical" evidence="6">
    <location>
        <begin position="37"/>
        <end position="57"/>
    </location>
</feature>
<keyword evidence="8" id="KW-1185">Reference proteome</keyword>
<name>A0AAD3DU15_9CHLO</name>
<dbReference type="EMBL" id="BMAR01000022">
    <property type="protein sequence ID" value="GFR48134.1"/>
    <property type="molecule type" value="Genomic_DNA"/>
</dbReference>
<protein>
    <recommendedName>
        <fullName evidence="9">Bax inhibitor 1</fullName>
    </recommendedName>
</protein>
<proteinExistence type="inferred from homology"/>
<keyword evidence="3 6" id="KW-0812">Transmembrane</keyword>
<comment type="caution">
    <text evidence="6">Lacks conserved residue(s) required for the propagation of feature annotation.</text>
</comment>
<evidence type="ECO:0000256" key="4">
    <source>
        <dbReference type="ARBA" id="ARBA00022989"/>
    </source>
</evidence>
<dbReference type="Pfam" id="PF01027">
    <property type="entry name" value="Bax1-I"/>
    <property type="match status" value="1"/>
</dbReference>
<gene>
    <name evidence="7" type="ORF">Agub_g9968</name>
</gene>
<evidence type="ECO:0000256" key="5">
    <source>
        <dbReference type="ARBA" id="ARBA00023136"/>
    </source>
</evidence>
<reference evidence="7 8" key="1">
    <citation type="journal article" date="2021" name="Sci. Rep.">
        <title>Genome sequencing of the multicellular alga Astrephomene provides insights into convergent evolution of germ-soma differentiation.</title>
        <authorList>
            <person name="Yamashita S."/>
            <person name="Yamamoto K."/>
            <person name="Matsuzaki R."/>
            <person name="Suzuki S."/>
            <person name="Yamaguchi H."/>
            <person name="Hirooka S."/>
            <person name="Minakuchi Y."/>
            <person name="Miyagishima S."/>
            <person name="Kawachi M."/>
            <person name="Toyoda A."/>
            <person name="Nozaki H."/>
        </authorList>
    </citation>
    <scope>NUCLEOTIDE SEQUENCE [LARGE SCALE GENOMIC DNA]</scope>
    <source>
        <strain evidence="7 8">NIES-4017</strain>
    </source>
</reference>
<keyword evidence="5 6" id="KW-0472">Membrane</keyword>
<dbReference type="AlphaFoldDB" id="A0AAD3DU15"/>
<comment type="similarity">
    <text evidence="2 6">Belongs to the BI1 family.</text>
</comment>
<evidence type="ECO:0000256" key="2">
    <source>
        <dbReference type="ARBA" id="ARBA00010350"/>
    </source>
</evidence>
<comment type="caution">
    <text evidence="7">The sequence shown here is derived from an EMBL/GenBank/DDBJ whole genome shotgun (WGS) entry which is preliminary data.</text>
</comment>